<sequence length="455" mass="46560">MQGRQGWRQGLVAAVATFALIGGGLVGAGAAHAAPATAEAAAGVVGGAAKLKISSQPKARTVAAGKTATFTVKVPRGAKVTWQVRKPGSKKYVTVKGATRTTLAVRATTKLDGARYRAKAVKGKARATSSSARLTVVTKPRFRTSPAAATTAYGRTASFKVSASGGSVSYTWYRKLAGATKYTKVGTGSKISVTATASLDGARYRAVARNAAGSKTSRSAVLRTGAAPRITTQPRITVVDAGADAVFSVAAAGEGLSYTWQTLEVDSETWRTVSTGAGTTLTVPAVGAQRSGLSVRAVVTNRYASVTSEEVGVLVRPTATDPGSPALPYAVGDLLGLWLDKAEILDPELGYPAPGDGFTYESAVFMAADLAEKPVSPSSLTFAHTGADGTAYEVVDVVDVFEALAEAFGEESVVNEVGLVLLMVVVKVPTGAHGGQWSVTSTSGASPSTAYFDLC</sequence>
<feature type="chain" id="PRO_5045597336" description="Ig-like domain-containing protein" evidence="3">
    <location>
        <begin position="34"/>
        <end position="455"/>
    </location>
</feature>
<dbReference type="Proteomes" id="UP000642107">
    <property type="component" value="Unassembled WGS sequence"/>
</dbReference>
<dbReference type="Gene3D" id="2.60.40.10">
    <property type="entry name" value="Immunoglobulins"/>
    <property type="match status" value="2"/>
</dbReference>
<dbReference type="InterPro" id="IPR013783">
    <property type="entry name" value="Ig-like_fold"/>
</dbReference>
<dbReference type="InterPro" id="IPR003599">
    <property type="entry name" value="Ig_sub"/>
</dbReference>
<dbReference type="PROSITE" id="PS50835">
    <property type="entry name" value="IG_LIKE"/>
    <property type="match status" value="1"/>
</dbReference>
<keyword evidence="3" id="KW-0732">Signal</keyword>
<organism evidence="5 6">
    <name type="scientific">Flavimobilis rhizosphaerae</name>
    <dbReference type="NCBI Taxonomy" id="2775421"/>
    <lineage>
        <taxon>Bacteria</taxon>
        <taxon>Bacillati</taxon>
        <taxon>Actinomycetota</taxon>
        <taxon>Actinomycetes</taxon>
        <taxon>Micrococcales</taxon>
        <taxon>Jonesiaceae</taxon>
        <taxon>Flavimobilis</taxon>
    </lineage>
</organism>
<evidence type="ECO:0000256" key="2">
    <source>
        <dbReference type="ARBA" id="ARBA00023157"/>
    </source>
</evidence>
<evidence type="ECO:0000313" key="5">
    <source>
        <dbReference type="EMBL" id="MBD9698753.1"/>
    </source>
</evidence>
<dbReference type="RefSeq" id="WP_192278315.1">
    <property type="nucleotide sequence ID" value="NZ_JACZDF010000002.1"/>
</dbReference>
<protein>
    <recommendedName>
        <fullName evidence="4">Ig-like domain-containing protein</fullName>
    </recommendedName>
</protein>
<proteinExistence type="predicted"/>
<name>A0ABR9DNQ1_9MICO</name>
<feature type="domain" description="Ig-like" evidence="4">
    <location>
        <begin position="140"/>
        <end position="223"/>
    </location>
</feature>
<dbReference type="SUPFAM" id="SSF48726">
    <property type="entry name" value="Immunoglobulin"/>
    <property type="match status" value="2"/>
</dbReference>
<gene>
    <name evidence="5" type="ORF">IGS67_04475</name>
</gene>
<keyword evidence="1" id="KW-0677">Repeat</keyword>
<keyword evidence="2" id="KW-1015">Disulfide bond</keyword>
<dbReference type="EMBL" id="JACZDF010000002">
    <property type="protein sequence ID" value="MBD9698753.1"/>
    <property type="molecule type" value="Genomic_DNA"/>
</dbReference>
<evidence type="ECO:0000256" key="3">
    <source>
        <dbReference type="SAM" id="SignalP"/>
    </source>
</evidence>
<dbReference type="PANTHER" id="PTHR44170">
    <property type="entry name" value="PROTEIN SIDEKICK"/>
    <property type="match status" value="1"/>
</dbReference>
<dbReference type="PANTHER" id="PTHR44170:SF56">
    <property type="entry name" value="FIBRONECTIN TYPE-III DOMAIN-CONTAINING PROTEIN"/>
    <property type="match status" value="1"/>
</dbReference>
<dbReference type="SMART" id="SM00409">
    <property type="entry name" value="IG"/>
    <property type="match status" value="3"/>
</dbReference>
<accession>A0ABR9DNQ1</accession>
<keyword evidence="6" id="KW-1185">Reference proteome</keyword>
<dbReference type="InterPro" id="IPR036179">
    <property type="entry name" value="Ig-like_dom_sf"/>
</dbReference>
<feature type="signal peptide" evidence="3">
    <location>
        <begin position="1"/>
        <end position="33"/>
    </location>
</feature>
<evidence type="ECO:0000256" key="1">
    <source>
        <dbReference type="ARBA" id="ARBA00022737"/>
    </source>
</evidence>
<reference evidence="5 6" key="1">
    <citation type="submission" date="2020-09" db="EMBL/GenBank/DDBJ databases">
        <title>Flavimobilis rhizosphaerae sp. nov., isolated from rhizosphere soil of Spartina alterniflora.</title>
        <authorList>
            <person name="Hanqin C."/>
        </authorList>
    </citation>
    <scope>NUCLEOTIDE SEQUENCE [LARGE SCALE GENOMIC DNA]</scope>
    <source>
        <strain evidence="5 6">GY 10621</strain>
    </source>
</reference>
<comment type="caution">
    <text evidence="5">The sequence shown here is derived from an EMBL/GenBank/DDBJ whole genome shotgun (WGS) entry which is preliminary data.</text>
</comment>
<evidence type="ECO:0000259" key="4">
    <source>
        <dbReference type="PROSITE" id="PS50835"/>
    </source>
</evidence>
<evidence type="ECO:0000313" key="6">
    <source>
        <dbReference type="Proteomes" id="UP000642107"/>
    </source>
</evidence>
<dbReference type="InterPro" id="IPR007110">
    <property type="entry name" value="Ig-like_dom"/>
</dbReference>